<dbReference type="InterPro" id="IPR021994">
    <property type="entry name" value="DUF3592"/>
</dbReference>
<evidence type="ECO:0000256" key="1">
    <source>
        <dbReference type="SAM" id="Phobius"/>
    </source>
</evidence>
<keyword evidence="1" id="KW-0472">Membrane</keyword>
<feature type="domain" description="DUF3592" evidence="2">
    <location>
        <begin position="42"/>
        <end position="109"/>
    </location>
</feature>
<dbReference type="EMBL" id="PCWN01000003">
    <property type="protein sequence ID" value="PIR04387.1"/>
    <property type="molecule type" value="Genomic_DNA"/>
</dbReference>
<accession>A0A2H0N679</accession>
<keyword evidence="1" id="KW-0812">Transmembrane</keyword>
<comment type="caution">
    <text evidence="3">The sequence shown here is derived from an EMBL/GenBank/DDBJ whole genome shotgun (WGS) entry which is preliminary data.</text>
</comment>
<feature type="transmembrane region" description="Helical" evidence="1">
    <location>
        <begin position="114"/>
        <end position="137"/>
    </location>
</feature>
<proteinExistence type="predicted"/>
<dbReference type="Pfam" id="PF12158">
    <property type="entry name" value="DUF3592"/>
    <property type="match status" value="1"/>
</dbReference>
<organism evidence="3 4">
    <name type="scientific">Candidatus Magasanikbacteria bacterium CG11_big_fil_rev_8_21_14_0_20_39_34</name>
    <dbReference type="NCBI Taxonomy" id="1974653"/>
    <lineage>
        <taxon>Bacteria</taxon>
        <taxon>Candidatus Magasanikiibacteriota</taxon>
    </lineage>
</organism>
<protein>
    <recommendedName>
        <fullName evidence="2">DUF3592 domain-containing protein</fullName>
    </recommendedName>
</protein>
<keyword evidence="1" id="KW-1133">Transmembrane helix</keyword>
<dbReference type="Proteomes" id="UP000229600">
    <property type="component" value="Unassembled WGS sequence"/>
</dbReference>
<evidence type="ECO:0000313" key="4">
    <source>
        <dbReference type="Proteomes" id="UP000229600"/>
    </source>
</evidence>
<name>A0A2H0N679_9BACT</name>
<evidence type="ECO:0000259" key="2">
    <source>
        <dbReference type="Pfam" id="PF12158"/>
    </source>
</evidence>
<gene>
    <name evidence="3" type="ORF">COV59_00890</name>
</gene>
<reference evidence="3 4" key="1">
    <citation type="submission" date="2017-09" db="EMBL/GenBank/DDBJ databases">
        <title>Depth-based differentiation of microbial function through sediment-hosted aquifers and enrichment of novel symbionts in the deep terrestrial subsurface.</title>
        <authorList>
            <person name="Probst A.J."/>
            <person name="Ladd B."/>
            <person name="Jarett J.K."/>
            <person name="Geller-Mcgrath D.E."/>
            <person name="Sieber C.M."/>
            <person name="Emerson J.B."/>
            <person name="Anantharaman K."/>
            <person name="Thomas B.C."/>
            <person name="Malmstrom R."/>
            <person name="Stieglmeier M."/>
            <person name="Klingl A."/>
            <person name="Woyke T."/>
            <person name="Ryan C.M."/>
            <person name="Banfield J.F."/>
        </authorList>
    </citation>
    <scope>NUCLEOTIDE SEQUENCE [LARGE SCALE GENOMIC DNA]</scope>
    <source>
        <strain evidence="3">CG11_big_fil_rev_8_21_14_0_20_39_34</strain>
    </source>
</reference>
<sequence length="233" mass="26513">MKKSKNFIFILFSLFGLLFFGVAGVVAWNTYTFFQNGIYSSGKVTEIVSREDSEDGTVYYAPKVEFKTTDGESITFVSNAGSNPSSYSVGDKVEVVYAKDKPYGARVNDFGSKFTFPLVFGLFGLIFGGIGFVGIYFTRRRKKQVEYLFSFGQRVSGKVHHIEVDTTYKINGQSPYRIYVEGLNPLTNENMQWKSDHVWFDPSSYVEIGKEIEVFIDPKDAKSYFVDIRFLNK</sequence>
<evidence type="ECO:0000313" key="3">
    <source>
        <dbReference type="EMBL" id="PIR04387.1"/>
    </source>
</evidence>
<dbReference type="AlphaFoldDB" id="A0A2H0N679"/>